<evidence type="ECO:0000313" key="2">
    <source>
        <dbReference type="EMBL" id="GLS02799.1"/>
    </source>
</evidence>
<feature type="region of interest" description="Disordered" evidence="1">
    <location>
        <begin position="1"/>
        <end position="23"/>
    </location>
</feature>
<keyword evidence="3" id="KW-1185">Reference proteome</keyword>
<name>A0ABQ6BSK9_9CAUL</name>
<organism evidence="2 3">
    <name type="scientific">Brevundimonas denitrificans</name>
    <dbReference type="NCBI Taxonomy" id="1443434"/>
    <lineage>
        <taxon>Bacteria</taxon>
        <taxon>Pseudomonadati</taxon>
        <taxon>Pseudomonadota</taxon>
        <taxon>Alphaproteobacteria</taxon>
        <taxon>Caulobacterales</taxon>
        <taxon>Caulobacteraceae</taxon>
        <taxon>Brevundimonas</taxon>
    </lineage>
</organism>
<dbReference type="EMBL" id="BSOY01000114">
    <property type="protein sequence ID" value="GLS02799.1"/>
    <property type="molecule type" value="Genomic_DNA"/>
</dbReference>
<reference evidence="3" key="1">
    <citation type="journal article" date="2019" name="Int. J. Syst. Evol. Microbiol.">
        <title>The Global Catalogue of Microorganisms (GCM) 10K type strain sequencing project: providing services to taxonomists for standard genome sequencing and annotation.</title>
        <authorList>
            <consortium name="The Broad Institute Genomics Platform"/>
            <consortium name="The Broad Institute Genome Sequencing Center for Infectious Disease"/>
            <person name="Wu L."/>
            <person name="Ma J."/>
        </authorList>
    </citation>
    <scope>NUCLEOTIDE SEQUENCE [LARGE SCALE GENOMIC DNA]</scope>
    <source>
        <strain evidence="3">NBRC 110107</strain>
    </source>
</reference>
<accession>A0ABQ6BSK9</accession>
<gene>
    <name evidence="2" type="ORF">GCM10007859_28310</name>
</gene>
<comment type="caution">
    <text evidence="2">The sequence shown here is derived from an EMBL/GenBank/DDBJ whole genome shotgun (WGS) entry which is preliminary data.</text>
</comment>
<evidence type="ECO:0000313" key="3">
    <source>
        <dbReference type="Proteomes" id="UP001156921"/>
    </source>
</evidence>
<evidence type="ECO:0000256" key="1">
    <source>
        <dbReference type="SAM" id="MobiDB-lite"/>
    </source>
</evidence>
<proteinExistence type="predicted"/>
<sequence length="479" mass="50857">MNRTADGTGAIPESAQDALRAPPVRPEQYGLLTNPTVATATLLRAFTHAMAERRPIELSGHYTINGPITPLAAINGIELHLRLRGRVTITVDAGARAFQRVFFAESATVTSHSITGDGTLTIDCNDKVAAGIWLRHNAAQMGGSILIDRPVTVRNVHGSAVDDTVSGIIVSGRFATVVMRSPTVEDVTRDKAAAECSGICTSRVEGAVELYSPTVRRIRIGAGTADADGIKCFGHQATPFPARARGSVRIYDPTFEDCQGRSYKDQCGDTIIYRPVVRRNARVLIAAANALEFDFQCGGGLVLDAQVEYYRNGATSPLATSHSVVAFQQLISDAELYGAIRNSTIISDVEIPRFALVEASGAASTSEVDGLTLIPANGFSGSLLGRGVMEFNAAKVVAKSTETILAVRNVSGPIASPCIAYTSYTRGDLSQKLSVEVDNCSTTLPGPGRGLRAISGISGNQIMAFRAFRLGRNPGFRNE</sequence>
<dbReference type="Proteomes" id="UP001156921">
    <property type="component" value="Unassembled WGS sequence"/>
</dbReference>
<protein>
    <submittedName>
        <fullName evidence="2">Uncharacterized protein</fullName>
    </submittedName>
</protein>
<dbReference type="RefSeq" id="WP_284223716.1">
    <property type="nucleotide sequence ID" value="NZ_BSOY01000114.1"/>
</dbReference>